<dbReference type="InterPro" id="IPR048395">
    <property type="entry name" value="Glyco_hydro_31_C"/>
</dbReference>
<dbReference type="InterPro" id="IPR013780">
    <property type="entry name" value="Glyco_hydro_b"/>
</dbReference>
<dbReference type="Pfam" id="PF13802">
    <property type="entry name" value="Gal_mutarotas_2"/>
    <property type="match status" value="1"/>
</dbReference>
<dbReference type="GO" id="GO:0030246">
    <property type="term" value="F:carbohydrate binding"/>
    <property type="evidence" value="ECO:0007669"/>
    <property type="project" value="InterPro"/>
</dbReference>
<evidence type="ECO:0000256" key="2">
    <source>
        <dbReference type="ARBA" id="ARBA00022801"/>
    </source>
</evidence>
<feature type="domain" description="Glycosyl hydrolase family 31 C-terminal" evidence="9">
    <location>
        <begin position="614"/>
        <end position="699"/>
    </location>
</feature>
<dbReference type="Pfam" id="PF01055">
    <property type="entry name" value="Glyco_hydro_31_2nd"/>
    <property type="match status" value="1"/>
</dbReference>
<dbReference type="EC" id="3.2.1.177" evidence="5"/>
<comment type="caution">
    <text evidence="10">The sequence shown here is derived from an EMBL/GenBank/DDBJ whole genome shotgun (WGS) entry which is preliminary data.</text>
</comment>
<dbReference type="CDD" id="cd06593">
    <property type="entry name" value="GH31_xylosidase_YicI"/>
    <property type="match status" value="1"/>
</dbReference>
<dbReference type="FunFam" id="3.20.20.80:FF:000053">
    <property type="entry name" value="Alpha-xylosidase YicI"/>
    <property type="match status" value="1"/>
</dbReference>
<dbReference type="GO" id="GO:0061634">
    <property type="term" value="F:alpha-D-xyloside xylohydrolase"/>
    <property type="evidence" value="ECO:0007669"/>
    <property type="project" value="UniProtKB-EC"/>
</dbReference>
<feature type="domain" description="Glycoside hydrolase family 31 N-terminal" evidence="8">
    <location>
        <begin position="59"/>
        <end position="242"/>
    </location>
</feature>
<dbReference type="Gene3D" id="2.60.40.1760">
    <property type="entry name" value="glycosyl hydrolase (family 31)"/>
    <property type="match status" value="1"/>
</dbReference>
<name>A0A3N2BCS9_9MICO</name>
<feature type="domain" description="Glycoside hydrolase family 31 TIM barrel" evidence="7">
    <location>
        <begin position="284"/>
        <end position="605"/>
    </location>
</feature>
<dbReference type="SUPFAM" id="SSF51011">
    <property type="entry name" value="Glycosyl hydrolase domain"/>
    <property type="match status" value="1"/>
</dbReference>
<dbReference type="InterPro" id="IPR050985">
    <property type="entry name" value="Alpha-glycosidase_related"/>
</dbReference>
<keyword evidence="2 6" id="KW-0378">Hydrolase</keyword>
<dbReference type="NCBIfam" id="NF007940">
    <property type="entry name" value="PRK10658.1"/>
    <property type="match status" value="1"/>
</dbReference>
<protein>
    <recommendedName>
        <fullName evidence="5">alpha-D-xyloside xylohydrolase</fullName>
        <ecNumber evidence="5">3.2.1.177</ecNumber>
    </recommendedName>
</protein>
<accession>A0A3N2BCS9</accession>
<evidence type="ECO:0000256" key="3">
    <source>
        <dbReference type="ARBA" id="ARBA00023295"/>
    </source>
</evidence>
<proteinExistence type="inferred from homology"/>
<dbReference type="SUPFAM" id="SSF117125">
    <property type="entry name" value="Putative glucosidase YicI, C-terminal domain"/>
    <property type="match status" value="1"/>
</dbReference>
<dbReference type="GO" id="GO:0005975">
    <property type="term" value="P:carbohydrate metabolic process"/>
    <property type="evidence" value="ECO:0007669"/>
    <property type="project" value="InterPro"/>
</dbReference>
<dbReference type="SUPFAM" id="SSF51445">
    <property type="entry name" value="(Trans)glycosidases"/>
    <property type="match status" value="1"/>
</dbReference>
<dbReference type="InterPro" id="IPR000322">
    <property type="entry name" value="Glyco_hydro_31_TIM"/>
</dbReference>
<gene>
    <name evidence="10" type="ORF">EDD31_1235</name>
</gene>
<comment type="similarity">
    <text evidence="1 6">Belongs to the glycosyl hydrolase 31 family.</text>
</comment>
<dbReference type="Gene3D" id="2.60.40.1180">
    <property type="entry name" value="Golgi alpha-mannosidase II"/>
    <property type="match status" value="1"/>
</dbReference>
<dbReference type="RefSeq" id="WP_123303380.1">
    <property type="nucleotide sequence ID" value="NZ_RKHK01000001.1"/>
</dbReference>
<keyword evidence="11" id="KW-1185">Reference proteome</keyword>
<dbReference type="PANTHER" id="PTHR43053:SF4">
    <property type="entry name" value="MYOGENESIS-REGULATING GLYCOSIDASE"/>
    <property type="match status" value="1"/>
</dbReference>
<dbReference type="AlphaFoldDB" id="A0A3N2BCS9"/>
<dbReference type="SUPFAM" id="SSF74650">
    <property type="entry name" value="Galactose mutarotase-like"/>
    <property type="match status" value="1"/>
</dbReference>
<dbReference type="Pfam" id="PF21365">
    <property type="entry name" value="Glyco_hydro_31_3rd"/>
    <property type="match status" value="1"/>
</dbReference>
<organism evidence="10 11">
    <name type="scientific">Bogoriella caseilytica</name>
    <dbReference type="NCBI Taxonomy" id="56055"/>
    <lineage>
        <taxon>Bacteria</taxon>
        <taxon>Bacillati</taxon>
        <taxon>Actinomycetota</taxon>
        <taxon>Actinomycetes</taxon>
        <taxon>Micrococcales</taxon>
        <taxon>Bogoriellaceae</taxon>
        <taxon>Bogoriella</taxon>
    </lineage>
</organism>
<evidence type="ECO:0000259" key="9">
    <source>
        <dbReference type="Pfam" id="PF21365"/>
    </source>
</evidence>
<dbReference type="OrthoDB" id="176168at2"/>
<comment type="catalytic activity">
    <reaction evidence="4">
        <text>Hydrolysis of terminal, non-reducing alpha-D-xylose residues with release of alpha-D-xylose.</text>
        <dbReference type="EC" id="3.2.1.177"/>
    </reaction>
</comment>
<keyword evidence="3 6" id="KW-0326">Glycosidase</keyword>
<dbReference type="Proteomes" id="UP000280668">
    <property type="component" value="Unassembled WGS sequence"/>
</dbReference>
<dbReference type="Gene3D" id="3.20.20.80">
    <property type="entry name" value="Glycosidases"/>
    <property type="match status" value="1"/>
</dbReference>
<evidence type="ECO:0000256" key="5">
    <source>
        <dbReference type="ARBA" id="ARBA00066962"/>
    </source>
</evidence>
<dbReference type="InterPro" id="IPR017853">
    <property type="entry name" value="GH"/>
</dbReference>
<sequence>MKFTDGFWHTRPGVEAQYAAEAYDLTPERSAAGEQLVIHAPTAVIASRGNTLNRALLTVTLSSPLEGIVRVRVEHHQGARTSPGFDLVGAEEGHGRVHVDDEAGELVTGGLRARVTPGAPWNLTFLDGERELTRSGHKSIGYMRLGPQAPVPAEPTGVSGVTENGLAPARTYLHTQLGLDVGELVYGLGERFGPLVKNGQSVEVWNADGGTSSEQAYKNVPFYLTNRGYGVLVNHPEHVSFEVGSEAVEQVQFSVAGEALEYFVIQGPTPAEVLERYTRLTGRPARVPAWSYGLWLSTSFTTDYDEETVNRFIDGMLERDIPLGVFHFDCFWMREFDWSSFEWDPRTFPDPEGMLARLHDKGLHTSAWVNPYIAQRSPLFAEAAQAGYLVKRADGSVWQWDMWQAGMGLVDFTNPEATAWYQGKIRTLLRQGIDAVKTDFGERVPLDVVWHDGSDPAVMHNWYAQLYNQAVFEAIEAERGAGEAVLFARAATSGGQRLPVHWGGDNSSTFISMAESLRGGLSLSLSGFGFWSHDIGGFEGSPDPAVFKRWVAFGLLSSHSRLHGSKSYRVPWSFDRGDEAPGQSAVEVTRQFTHLKRELMPYLHQAGLAAHEHGTPVMRPMALAFPGDPATENLDRQYLLGPDLLVAPVFSAVGDVEYYLPHGGWTHLLTGERAEGGAWRRERHDFDSLPLWVRDGAVLVTAPGAESFEHDYAEGAMVTVYPGEGDGAARVTHPRTGEVTVFTVNRENDGVHVTSSGDQPFRARLAGEEPVAAQHRTAVLHPNTKE</sequence>
<dbReference type="CDD" id="cd14752">
    <property type="entry name" value="GH31_N"/>
    <property type="match status" value="1"/>
</dbReference>
<evidence type="ECO:0000256" key="1">
    <source>
        <dbReference type="ARBA" id="ARBA00007806"/>
    </source>
</evidence>
<evidence type="ECO:0000256" key="6">
    <source>
        <dbReference type="RuleBase" id="RU361185"/>
    </source>
</evidence>
<evidence type="ECO:0000259" key="7">
    <source>
        <dbReference type="Pfam" id="PF01055"/>
    </source>
</evidence>
<evidence type="ECO:0000256" key="4">
    <source>
        <dbReference type="ARBA" id="ARBA00052064"/>
    </source>
</evidence>
<evidence type="ECO:0000313" key="11">
    <source>
        <dbReference type="Proteomes" id="UP000280668"/>
    </source>
</evidence>
<evidence type="ECO:0000259" key="8">
    <source>
        <dbReference type="Pfam" id="PF13802"/>
    </source>
</evidence>
<dbReference type="InterPro" id="IPR011013">
    <property type="entry name" value="Gal_mutarotase_sf_dom"/>
</dbReference>
<evidence type="ECO:0000313" key="10">
    <source>
        <dbReference type="EMBL" id="ROR72874.1"/>
    </source>
</evidence>
<dbReference type="PANTHER" id="PTHR43053">
    <property type="entry name" value="GLYCOSIDASE FAMILY 31"/>
    <property type="match status" value="1"/>
</dbReference>
<dbReference type="InterPro" id="IPR025887">
    <property type="entry name" value="Glyco_hydro_31_N_dom"/>
</dbReference>
<reference evidence="10 11" key="1">
    <citation type="submission" date="2018-11" db="EMBL/GenBank/DDBJ databases">
        <title>Sequencing the genomes of 1000 actinobacteria strains.</title>
        <authorList>
            <person name="Klenk H.-P."/>
        </authorList>
    </citation>
    <scope>NUCLEOTIDE SEQUENCE [LARGE SCALE GENOMIC DNA]</scope>
    <source>
        <strain evidence="10 11">DSM 11294</strain>
    </source>
</reference>
<dbReference type="EMBL" id="RKHK01000001">
    <property type="protein sequence ID" value="ROR72874.1"/>
    <property type="molecule type" value="Genomic_DNA"/>
</dbReference>